<keyword evidence="4" id="KW-0472">Membrane</keyword>
<evidence type="ECO:0000259" key="5">
    <source>
        <dbReference type="Pfam" id="PF02518"/>
    </source>
</evidence>
<dbReference type="OrthoDB" id="3534856at2"/>
<dbReference type="GO" id="GO:0000160">
    <property type="term" value="P:phosphorelay signal transduction system"/>
    <property type="evidence" value="ECO:0007669"/>
    <property type="project" value="UniProtKB-KW"/>
</dbReference>
<reference evidence="7 9" key="2">
    <citation type="submission" date="2020-08" db="EMBL/GenBank/DDBJ databases">
        <title>Sequencing the genomes of 1000 actinobacteria strains.</title>
        <authorList>
            <person name="Klenk H.-P."/>
        </authorList>
    </citation>
    <scope>NUCLEOTIDE SEQUENCE [LARGE SCALE GENOMIC DNA]</scope>
    <source>
        <strain evidence="7 9">DSM 21065</strain>
    </source>
</reference>
<dbReference type="InterPro" id="IPR003594">
    <property type="entry name" value="HATPase_dom"/>
</dbReference>
<feature type="transmembrane region" description="Helical" evidence="4">
    <location>
        <begin position="158"/>
        <end position="176"/>
    </location>
</feature>
<evidence type="ECO:0000313" key="7">
    <source>
        <dbReference type="EMBL" id="MBB5642506.1"/>
    </source>
</evidence>
<evidence type="ECO:0000313" key="6">
    <source>
        <dbReference type="EMBL" id="KGJ79664.1"/>
    </source>
</evidence>
<feature type="transmembrane region" description="Helical" evidence="4">
    <location>
        <begin position="21"/>
        <end position="43"/>
    </location>
</feature>
<dbReference type="SUPFAM" id="SSF55874">
    <property type="entry name" value="ATPase domain of HSP90 chaperone/DNA topoisomerase II/histidine kinase"/>
    <property type="match status" value="1"/>
</dbReference>
<dbReference type="Pfam" id="PF02518">
    <property type="entry name" value="HATPase_c"/>
    <property type="match status" value="1"/>
</dbReference>
<feature type="transmembrane region" description="Helical" evidence="4">
    <location>
        <begin position="49"/>
        <end position="67"/>
    </location>
</feature>
<dbReference type="InterPro" id="IPR050482">
    <property type="entry name" value="Sensor_HK_TwoCompSys"/>
</dbReference>
<evidence type="ECO:0000256" key="3">
    <source>
        <dbReference type="ARBA" id="ARBA00023012"/>
    </source>
</evidence>
<evidence type="ECO:0000313" key="8">
    <source>
        <dbReference type="Proteomes" id="UP000029864"/>
    </source>
</evidence>
<feature type="transmembrane region" description="Helical" evidence="4">
    <location>
        <begin position="96"/>
        <end position="118"/>
    </location>
</feature>
<evidence type="ECO:0000256" key="2">
    <source>
        <dbReference type="ARBA" id="ARBA00022777"/>
    </source>
</evidence>
<keyword evidence="8" id="KW-1185">Reference proteome</keyword>
<evidence type="ECO:0000313" key="9">
    <source>
        <dbReference type="Proteomes" id="UP000561726"/>
    </source>
</evidence>
<dbReference type="GO" id="GO:0016301">
    <property type="term" value="F:kinase activity"/>
    <property type="evidence" value="ECO:0007669"/>
    <property type="project" value="UniProtKB-KW"/>
</dbReference>
<keyword evidence="3" id="KW-0902">Two-component regulatory system</keyword>
<dbReference type="CDD" id="cd16917">
    <property type="entry name" value="HATPase_UhpB-NarQ-NarX-like"/>
    <property type="match status" value="1"/>
</dbReference>
<organism evidence="6 8">
    <name type="scientific">Cryobacterium roopkundense</name>
    <dbReference type="NCBI Taxonomy" id="1001240"/>
    <lineage>
        <taxon>Bacteria</taxon>
        <taxon>Bacillati</taxon>
        <taxon>Actinomycetota</taxon>
        <taxon>Actinomycetes</taxon>
        <taxon>Micrococcales</taxon>
        <taxon>Microbacteriaceae</taxon>
        <taxon>Cryobacterium</taxon>
    </lineage>
</organism>
<comment type="caution">
    <text evidence="6">The sequence shown here is derived from an EMBL/GenBank/DDBJ whole genome shotgun (WGS) entry which is preliminary data.</text>
</comment>
<name>A0A099JMS5_9MICO</name>
<dbReference type="EMBL" id="JACHBQ010000001">
    <property type="protein sequence ID" value="MBB5642506.1"/>
    <property type="molecule type" value="Genomic_DNA"/>
</dbReference>
<feature type="transmembrane region" description="Helical" evidence="4">
    <location>
        <begin position="125"/>
        <end position="152"/>
    </location>
</feature>
<keyword evidence="4" id="KW-1133">Transmembrane helix</keyword>
<reference evidence="6 8" key="1">
    <citation type="submission" date="2014-08" db="EMBL/GenBank/DDBJ databases">
        <authorList>
            <person name="Sisinthy S."/>
        </authorList>
    </citation>
    <scope>NUCLEOTIDE SEQUENCE [LARGE SCALE GENOMIC DNA]</scope>
    <source>
        <strain evidence="6 8">RuG17</strain>
    </source>
</reference>
<dbReference type="AlphaFoldDB" id="A0A099JMS5"/>
<feature type="domain" description="Histidine kinase/HSP90-like ATPase" evidence="5">
    <location>
        <begin position="301"/>
        <end position="389"/>
    </location>
</feature>
<dbReference type="Proteomes" id="UP000561726">
    <property type="component" value="Unassembled WGS sequence"/>
</dbReference>
<sequence length="406" mass="41954">MTLGLPGHLVQSALSRALARATHWFGLICLFGALAAVGLLSMTRAGSELTVTVAVILGMAGLLVVLARRRTVLVSLAYLLTGTACVYLYTDTVLSAPAVLPASIIFLVALPKMALVMVGGAGSGLFLGALWSTAGFLLAEGAALLAMAHAGVIGGRDFFTVSAYVFLTTVLLLAGLGRRRGRLAQPALLRAAEDDAASTLRDALDNRSIALINDTTVTQLVALANAVPGAVSPHLHMGLTGALHVLRDTDWLTDADPHEPGDLAASALFRAIDRCRSGGLIVEITGDSNALDRLTAAVDRELALAAEHCLGNVLLHAGVTAAEVSVESDDDTVSVMIADAGSGFTLTGSSRGRLGLRQSVRRRVDRVGGSVEIWTRPGAGTTVRLTVPVAVPDAVPTLALAARPSR</sequence>
<keyword evidence="1" id="KW-0808">Transferase</keyword>
<proteinExistence type="predicted"/>
<dbReference type="eggNOG" id="COG4585">
    <property type="taxonomic scope" value="Bacteria"/>
</dbReference>
<evidence type="ECO:0000256" key="4">
    <source>
        <dbReference type="SAM" id="Phobius"/>
    </source>
</evidence>
<protein>
    <submittedName>
        <fullName evidence="7">Signal transduction histidine kinase</fullName>
    </submittedName>
</protein>
<dbReference type="RefSeq" id="WP_052541969.1">
    <property type="nucleotide sequence ID" value="NZ_JACHBQ010000001.1"/>
</dbReference>
<keyword evidence="4" id="KW-0812">Transmembrane</keyword>
<dbReference type="STRING" id="1001240.GY21_04355"/>
<feature type="transmembrane region" description="Helical" evidence="4">
    <location>
        <begin position="72"/>
        <end position="90"/>
    </location>
</feature>
<evidence type="ECO:0000256" key="1">
    <source>
        <dbReference type="ARBA" id="ARBA00022679"/>
    </source>
</evidence>
<keyword evidence="2 7" id="KW-0418">Kinase</keyword>
<dbReference type="Proteomes" id="UP000029864">
    <property type="component" value="Unassembled WGS sequence"/>
</dbReference>
<gene>
    <name evidence="7" type="ORF">BJ997_003054</name>
    <name evidence="6" type="ORF">GY21_04355</name>
</gene>
<accession>A0A099JMS5</accession>
<dbReference type="Gene3D" id="3.30.565.10">
    <property type="entry name" value="Histidine kinase-like ATPase, C-terminal domain"/>
    <property type="match status" value="1"/>
</dbReference>
<dbReference type="PANTHER" id="PTHR24421">
    <property type="entry name" value="NITRATE/NITRITE SENSOR PROTEIN NARX-RELATED"/>
    <property type="match status" value="1"/>
</dbReference>
<dbReference type="InterPro" id="IPR036890">
    <property type="entry name" value="HATPase_C_sf"/>
</dbReference>
<dbReference type="EMBL" id="JPXF01000011">
    <property type="protein sequence ID" value="KGJ79664.1"/>
    <property type="molecule type" value="Genomic_DNA"/>
</dbReference>